<dbReference type="SUPFAM" id="SSF51735">
    <property type="entry name" value="NAD(P)-binding Rossmann-fold domains"/>
    <property type="match status" value="1"/>
</dbReference>
<evidence type="ECO:0000313" key="2">
    <source>
        <dbReference type="EMBL" id="OXC77915.1"/>
    </source>
</evidence>
<feature type="domain" description="NAD-dependent epimerase/dehydratase" evidence="1">
    <location>
        <begin position="7"/>
        <end position="147"/>
    </location>
</feature>
<dbReference type="Proteomes" id="UP000214720">
    <property type="component" value="Unassembled WGS sequence"/>
</dbReference>
<organism evidence="2 3">
    <name type="scientific">Caballeronia sordidicola</name>
    <name type="common">Burkholderia sordidicola</name>
    <dbReference type="NCBI Taxonomy" id="196367"/>
    <lineage>
        <taxon>Bacteria</taxon>
        <taxon>Pseudomonadati</taxon>
        <taxon>Pseudomonadota</taxon>
        <taxon>Betaproteobacteria</taxon>
        <taxon>Burkholderiales</taxon>
        <taxon>Burkholderiaceae</taxon>
        <taxon>Caballeronia</taxon>
    </lineage>
</organism>
<name>A0A226X396_CABSO</name>
<gene>
    <name evidence="2" type="ORF">BSU04_14610</name>
</gene>
<accession>A0A226X396</accession>
<evidence type="ECO:0000313" key="3">
    <source>
        <dbReference type="Proteomes" id="UP000214720"/>
    </source>
</evidence>
<protein>
    <submittedName>
        <fullName evidence="2">UDP-glucose 4-epimerase</fullName>
    </submittedName>
</protein>
<comment type="caution">
    <text evidence="2">The sequence shown here is derived from an EMBL/GenBank/DDBJ whole genome shotgun (WGS) entry which is preliminary data.</text>
</comment>
<evidence type="ECO:0000259" key="1">
    <source>
        <dbReference type="Pfam" id="PF01370"/>
    </source>
</evidence>
<reference evidence="3" key="1">
    <citation type="submission" date="2017-01" db="EMBL/GenBank/DDBJ databases">
        <title>Genome Analysis of Deinococcus marmoris KOPRI26562.</title>
        <authorList>
            <person name="Kim J.H."/>
            <person name="Oh H.-M."/>
        </authorList>
    </citation>
    <scope>NUCLEOTIDE SEQUENCE [LARGE SCALE GENOMIC DNA]</scope>
    <source>
        <strain evidence="3">PAMC 26633</strain>
    </source>
</reference>
<dbReference type="EMBL" id="MTHB01000090">
    <property type="protein sequence ID" value="OXC77915.1"/>
    <property type="molecule type" value="Genomic_DNA"/>
</dbReference>
<dbReference type="InterPro" id="IPR036291">
    <property type="entry name" value="NAD(P)-bd_dom_sf"/>
</dbReference>
<dbReference type="AlphaFoldDB" id="A0A226X396"/>
<sequence>MFHAIGAPDVCIHLAWQAGFNHQDPAHIGNMMKHYRLIEKLIANGLKHLAVAGSMHEIGYHVGEVTDKTPANPLNPYGVAKNFLRQALTLLCEKNNVDFKWLRMYYIHGDDRINNSIFSKLLTAEAEGKETFPLNSGEMLYDFIEVSRLGVQIALASTQPDYHGVINCSSGEPVALRTMVERFIETNKLKIRPEYNKFPRRSYDSYAIWGNADIALALERKAGVRA</sequence>
<proteinExistence type="predicted"/>
<dbReference type="InterPro" id="IPR001509">
    <property type="entry name" value="Epimerase_deHydtase"/>
</dbReference>
<dbReference type="Gene3D" id="3.40.50.720">
    <property type="entry name" value="NAD(P)-binding Rossmann-like Domain"/>
    <property type="match status" value="1"/>
</dbReference>
<dbReference type="Pfam" id="PF01370">
    <property type="entry name" value="Epimerase"/>
    <property type="match status" value="1"/>
</dbReference>